<accession>A0A8I6SGV4</accession>
<feature type="region of interest" description="Disordered" evidence="2">
    <location>
        <begin position="1"/>
        <end position="39"/>
    </location>
</feature>
<feature type="compositionally biased region" description="Basic and acidic residues" evidence="2">
    <location>
        <begin position="417"/>
        <end position="430"/>
    </location>
</feature>
<feature type="compositionally biased region" description="Basic and acidic residues" evidence="2">
    <location>
        <begin position="314"/>
        <end position="333"/>
    </location>
</feature>
<dbReference type="EnsemblMetazoa" id="XM_024225270.1">
    <property type="protein sequence ID" value="XP_024081038.1"/>
    <property type="gene ID" value="LOC106667245"/>
</dbReference>
<feature type="region of interest" description="Disordered" evidence="2">
    <location>
        <begin position="385"/>
        <end position="446"/>
    </location>
</feature>
<protein>
    <recommendedName>
        <fullName evidence="5">Cilia- and flagella-associated protein 99</fullName>
    </recommendedName>
</protein>
<dbReference type="PANTHER" id="PTHR34649:SF1">
    <property type="entry name" value="CILIA- AND FLAGELLA-ASSOCIATED PROTEIN 99"/>
    <property type="match status" value="1"/>
</dbReference>
<sequence length="821" mass="97477">MAQIRKGQASSKDLMKSTLRLPPVSFSKDKPNERANELSTKNAQFSLDRRTKCEAPHLTKSHKSLIPDVPMTKPWFDAMKEITTLFFNSPTRTREIEDEEFLIQRISNLPASLRPKSEFASEMYLYAITEFIKHYSCLQEMLNVFHIYHPKYELRDKMYDALLLYILIFRVTEKNADKTSEFLSELSAESMLPLLKFLKKRNNRVDMCEVAAVFYSLDYIRDRFSFEQGFTHKYFQKIFRETEVRMLQKAPILYKHQWVYNRGEFKHFKALPKSEMPEIPVKKWKPLKPKPIPKSLYVKPLPKARRKKRMSTNKTKESKRSELTESAETDRKTFNNTSSMMYTIKTETAYQSTVTDSTVLDSNHMQFLDDKNAISRELLSENQFNRSSDQYDTYIPPPYDYDSTGRNDLRSNMSKLSETDNNDKSTDAKTDPLLTTTSRDGFDKPSKNSVYSGNAILEKYAKIGKLGKSGKVEKNKKISYVNKMNCINKKGAKDVSWEYKPVRKRIEFKTMPIIRNQPPVIQNNANVLRDAKILAKEKNEQLRRLDELISASQSFVDYESILENYRQMQEEEEILEIERKHLAGLISREEAILAKQNLMLENAEKRKQFEKEKKELESKLEEFRAQELINAQRVVWETREISWKIKDKQCQISQERKKLGRERYRQRELNNKQIYEKRKEELDKKIELVRQFKAFQIMHKETLELHKLKLNNLYQMSSDELKIKIEHYKQMLRDELQKRQCLVIDKRLERKTLLIAAKGFVQEMRQCKKDLREESIRRRPLRMEVRDTKEILDLKTKYNQARIQRVRNLELLNFGPIKKDK</sequence>
<keyword evidence="1" id="KW-0175">Coiled coil</keyword>
<dbReference type="RefSeq" id="XP_014250571.1">
    <property type="nucleotide sequence ID" value="XM_014395085.2"/>
</dbReference>
<dbReference type="RefSeq" id="XP_024081038.1">
    <property type="nucleotide sequence ID" value="XM_024225270.1"/>
</dbReference>
<evidence type="ECO:0000313" key="4">
    <source>
        <dbReference type="Proteomes" id="UP000494040"/>
    </source>
</evidence>
<evidence type="ECO:0000313" key="3">
    <source>
        <dbReference type="EnsemblMetazoa" id="XP_024081038.1"/>
    </source>
</evidence>
<organism evidence="3 4">
    <name type="scientific">Cimex lectularius</name>
    <name type="common">Bed bug</name>
    <name type="synonym">Acanthia lectularia</name>
    <dbReference type="NCBI Taxonomy" id="79782"/>
    <lineage>
        <taxon>Eukaryota</taxon>
        <taxon>Metazoa</taxon>
        <taxon>Ecdysozoa</taxon>
        <taxon>Arthropoda</taxon>
        <taxon>Hexapoda</taxon>
        <taxon>Insecta</taxon>
        <taxon>Pterygota</taxon>
        <taxon>Neoptera</taxon>
        <taxon>Paraneoptera</taxon>
        <taxon>Hemiptera</taxon>
        <taxon>Heteroptera</taxon>
        <taxon>Panheteroptera</taxon>
        <taxon>Cimicomorpha</taxon>
        <taxon>Cimicidae</taxon>
        <taxon>Cimex</taxon>
    </lineage>
</organism>
<evidence type="ECO:0000256" key="2">
    <source>
        <dbReference type="SAM" id="MobiDB-lite"/>
    </source>
</evidence>
<proteinExistence type="predicted"/>
<feature type="coiled-coil region" evidence="1">
    <location>
        <begin position="528"/>
        <end position="626"/>
    </location>
</feature>
<reference evidence="3" key="1">
    <citation type="submission" date="2022-01" db="UniProtKB">
        <authorList>
            <consortium name="EnsemblMetazoa"/>
        </authorList>
    </citation>
    <scope>IDENTIFICATION</scope>
</reference>
<keyword evidence="4" id="KW-1185">Reference proteome</keyword>
<dbReference type="EnsemblMetazoa" id="XM_014395085.2">
    <property type="protein sequence ID" value="XP_014250571.1"/>
    <property type="gene ID" value="LOC106667245"/>
</dbReference>
<dbReference type="GeneID" id="106667245"/>
<dbReference type="KEGG" id="clec:106667245"/>
<evidence type="ECO:0008006" key="5">
    <source>
        <dbReference type="Google" id="ProtNLM"/>
    </source>
</evidence>
<feature type="region of interest" description="Disordered" evidence="2">
    <location>
        <begin position="303"/>
        <end position="334"/>
    </location>
</feature>
<feature type="compositionally biased region" description="Basic and acidic residues" evidence="2">
    <location>
        <begin position="27"/>
        <end position="36"/>
    </location>
</feature>
<dbReference type="Proteomes" id="UP000494040">
    <property type="component" value="Unassembled WGS sequence"/>
</dbReference>
<evidence type="ECO:0000256" key="1">
    <source>
        <dbReference type="SAM" id="Coils"/>
    </source>
</evidence>
<dbReference type="AlphaFoldDB" id="A0A8I6SGV4"/>
<dbReference type="OrthoDB" id="10262255at2759"/>
<name>A0A8I6SGV4_CIMLE</name>
<dbReference type="InterPro" id="IPR039341">
    <property type="entry name" value="CFAP99"/>
</dbReference>
<dbReference type="PANTHER" id="PTHR34649">
    <property type="entry name" value="CILIA- AND FLAGELLA-ASSOCIATED PROTEIN 99"/>
    <property type="match status" value="1"/>
</dbReference>